<keyword evidence="5" id="KW-1185">Reference proteome</keyword>
<protein>
    <recommendedName>
        <fullName evidence="3">SMODS and SLOG-associating 2TM effector domain-containing protein</fullName>
    </recommendedName>
</protein>
<dbReference type="EMBL" id="JANBPK010000855">
    <property type="protein sequence ID" value="KAJ2929887.1"/>
    <property type="molecule type" value="Genomic_DNA"/>
</dbReference>
<comment type="caution">
    <text evidence="4">The sequence shown here is derived from an EMBL/GenBank/DDBJ whole genome shotgun (WGS) entry which is preliminary data.</text>
</comment>
<evidence type="ECO:0000313" key="5">
    <source>
        <dbReference type="Proteomes" id="UP001140091"/>
    </source>
</evidence>
<feature type="domain" description="SMODS and SLOG-associating 2TM effector" evidence="3">
    <location>
        <begin position="151"/>
        <end position="272"/>
    </location>
</feature>
<name>A0A9W8MHA8_9AGAR</name>
<keyword evidence="2" id="KW-1133">Transmembrane helix</keyword>
<feature type="non-terminal residue" evidence="4">
    <location>
        <position position="1"/>
    </location>
</feature>
<accession>A0A9W8MHA8</accession>
<proteinExistence type="predicted"/>
<feature type="compositionally biased region" description="Low complexity" evidence="1">
    <location>
        <begin position="1"/>
        <end position="20"/>
    </location>
</feature>
<feature type="transmembrane region" description="Helical" evidence="2">
    <location>
        <begin position="196"/>
        <end position="215"/>
    </location>
</feature>
<gene>
    <name evidence="4" type="ORF">H1R20_g7208</name>
</gene>
<feature type="region of interest" description="Disordered" evidence="1">
    <location>
        <begin position="94"/>
        <end position="114"/>
    </location>
</feature>
<reference evidence="4" key="1">
    <citation type="submission" date="2022-06" db="EMBL/GenBank/DDBJ databases">
        <title>Genome Sequence of Candolleomyces eurysporus.</title>
        <authorList>
            <person name="Buettner E."/>
        </authorList>
    </citation>
    <scope>NUCLEOTIDE SEQUENCE</scope>
    <source>
        <strain evidence="4">VTCC 930004</strain>
    </source>
</reference>
<dbReference type="NCBIfam" id="NF033635">
    <property type="entry name" value="SLATT_fungal"/>
    <property type="match status" value="1"/>
</dbReference>
<evidence type="ECO:0000256" key="1">
    <source>
        <dbReference type="SAM" id="MobiDB-lite"/>
    </source>
</evidence>
<dbReference type="AlphaFoldDB" id="A0A9W8MHA8"/>
<feature type="region of interest" description="Disordered" evidence="1">
    <location>
        <begin position="1"/>
        <end position="69"/>
    </location>
</feature>
<sequence>MSMPLSNATQNTGGTTSTQTRVSSGNVGHQIGSSSSKEKLLESRTPSVTLEHQHLYGRERDPEAFDRDRDMEKLGHGRARRGSRGMSLDARLPALPRTGSDLQGLRRARTTDTHVSGRQRSGLDWIIPVDEKSAMRSRTVTTRLQPTIEIAKQNRDKYAKKARYTGWILNFAIGLQVLLGSLTTGLSAITTTGRGFAMQTTILGGLTTMIAGYLARTRGSNEPELSTSRVKDLDKYIREATAFILDHGDSDDPTHDERIHNFRMDFEELLGNGNGERKLSGIVQTSTSKA</sequence>
<dbReference type="InterPro" id="IPR041622">
    <property type="entry name" value="SLATT_fungi"/>
</dbReference>
<evidence type="ECO:0000313" key="4">
    <source>
        <dbReference type="EMBL" id="KAJ2929887.1"/>
    </source>
</evidence>
<feature type="compositionally biased region" description="Basic and acidic residues" evidence="1">
    <location>
        <begin position="51"/>
        <end position="69"/>
    </location>
</feature>
<organism evidence="4 5">
    <name type="scientific">Candolleomyces eurysporus</name>
    <dbReference type="NCBI Taxonomy" id="2828524"/>
    <lineage>
        <taxon>Eukaryota</taxon>
        <taxon>Fungi</taxon>
        <taxon>Dikarya</taxon>
        <taxon>Basidiomycota</taxon>
        <taxon>Agaricomycotina</taxon>
        <taxon>Agaricomycetes</taxon>
        <taxon>Agaricomycetidae</taxon>
        <taxon>Agaricales</taxon>
        <taxon>Agaricineae</taxon>
        <taxon>Psathyrellaceae</taxon>
        <taxon>Candolleomyces</taxon>
    </lineage>
</organism>
<keyword evidence="2" id="KW-0812">Transmembrane</keyword>
<keyword evidence="2" id="KW-0472">Membrane</keyword>
<evidence type="ECO:0000256" key="2">
    <source>
        <dbReference type="SAM" id="Phobius"/>
    </source>
</evidence>
<dbReference type="Pfam" id="PF18142">
    <property type="entry name" value="SLATT_fungal"/>
    <property type="match status" value="1"/>
</dbReference>
<evidence type="ECO:0000259" key="3">
    <source>
        <dbReference type="Pfam" id="PF18142"/>
    </source>
</evidence>
<feature type="transmembrane region" description="Helical" evidence="2">
    <location>
        <begin position="167"/>
        <end position="190"/>
    </location>
</feature>
<dbReference type="Proteomes" id="UP001140091">
    <property type="component" value="Unassembled WGS sequence"/>
</dbReference>
<dbReference type="OrthoDB" id="3245801at2759"/>